<sequence length="270" mass="28573">MAITHSTATGIGAGPRPEVCRIGHADLNAALREGWRDFLAKRGDLIFIGLLYPMIGLVAAVVATSGPLLHLLFPLAAGLSLLGPLVAIGFYELARRREQGLESDWSHFLDVRKRPGFGGIMAVAMVLILLFVGWMVAAAALYAALIGPAPVSVGDFATRLFATPEGWSLILIGNVVGFLFAAAVLAVSVVSLPMLVDRDVDAGTAISTSIAAVRRNPGEMVRWGIIVAALLVAGSIPLFIGLAVVLPWLGYATWHLYTKLVDRSEVAIRG</sequence>
<dbReference type="Proteomes" id="UP000192934">
    <property type="component" value="Chromosome I"/>
</dbReference>
<name>A0A1X7GXI7_9SPHN</name>
<dbReference type="AlphaFoldDB" id="A0A1X7GXI7"/>
<accession>A0A1X7GXI7</accession>
<feature type="transmembrane region" description="Helical" evidence="1">
    <location>
        <begin position="45"/>
        <end position="65"/>
    </location>
</feature>
<protein>
    <submittedName>
        <fullName evidence="2">Uncharacterized membrane protein</fullName>
    </submittedName>
</protein>
<keyword evidence="1" id="KW-0812">Transmembrane</keyword>
<dbReference type="OrthoDB" id="9809543at2"/>
<keyword evidence="1" id="KW-0472">Membrane</keyword>
<gene>
    <name evidence="2" type="ORF">SAMN06295910_2419</name>
</gene>
<evidence type="ECO:0000313" key="3">
    <source>
        <dbReference type="Proteomes" id="UP000192934"/>
    </source>
</evidence>
<reference evidence="3" key="1">
    <citation type="submission" date="2017-04" db="EMBL/GenBank/DDBJ databases">
        <authorList>
            <person name="Varghese N."/>
            <person name="Submissions S."/>
        </authorList>
    </citation>
    <scope>NUCLEOTIDE SEQUENCE [LARGE SCALE GENOMIC DNA]</scope>
    <source>
        <strain evidence="3">Dd16</strain>
    </source>
</reference>
<feature type="transmembrane region" description="Helical" evidence="1">
    <location>
        <begin position="115"/>
        <end position="146"/>
    </location>
</feature>
<dbReference type="RefSeq" id="WP_085218992.1">
    <property type="nucleotide sequence ID" value="NZ_LT840185.1"/>
</dbReference>
<feature type="transmembrane region" description="Helical" evidence="1">
    <location>
        <begin position="71"/>
        <end position="94"/>
    </location>
</feature>
<dbReference type="EMBL" id="LT840185">
    <property type="protein sequence ID" value="SMF76075.1"/>
    <property type="molecule type" value="Genomic_DNA"/>
</dbReference>
<keyword evidence="1" id="KW-1133">Transmembrane helix</keyword>
<feature type="transmembrane region" description="Helical" evidence="1">
    <location>
        <begin position="166"/>
        <end position="190"/>
    </location>
</feature>
<organism evidence="2 3">
    <name type="scientific">Allosphingosinicella indica</name>
    <dbReference type="NCBI Taxonomy" id="941907"/>
    <lineage>
        <taxon>Bacteria</taxon>
        <taxon>Pseudomonadati</taxon>
        <taxon>Pseudomonadota</taxon>
        <taxon>Alphaproteobacteria</taxon>
        <taxon>Sphingomonadales</taxon>
        <taxon>Sphingomonadaceae</taxon>
        <taxon>Allosphingosinicella</taxon>
    </lineage>
</organism>
<proteinExistence type="predicted"/>
<evidence type="ECO:0000313" key="2">
    <source>
        <dbReference type="EMBL" id="SMF76075.1"/>
    </source>
</evidence>
<dbReference type="InterPro" id="IPR018692">
    <property type="entry name" value="DUF2189"/>
</dbReference>
<keyword evidence="3" id="KW-1185">Reference proteome</keyword>
<evidence type="ECO:0000256" key="1">
    <source>
        <dbReference type="SAM" id="Phobius"/>
    </source>
</evidence>
<dbReference type="STRING" id="941907.SAMN06295910_2419"/>
<feature type="transmembrane region" description="Helical" evidence="1">
    <location>
        <begin position="223"/>
        <end position="249"/>
    </location>
</feature>
<dbReference type="Pfam" id="PF09955">
    <property type="entry name" value="DUF2189"/>
    <property type="match status" value="1"/>
</dbReference>